<keyword evidence="7" id="KW-1185">Reference proteome</keyword>
<evidence type="ECO:0000259" key="6">
    <source>
        <dbReference type="SMART" id="SM01332"/>
    </source>
</evidence>
<dbReference type="Pfam" id="PF02984">
    <property type="entry name" value="Cyclin_C"/>
    <property type="match status" value="1"/>
</dbReference>
<dbReference type="FunFam" id="1.10.472.10:FF:000001">
    <property type="entry name" value="G2/mitotic-specific cyclin"/>
    <property type="match status" value="1"/>
</dbReference>
<sequence length="364" mass="42373">MMDEPKPKRQALADLNSVSNVLSNQLLIDSSKKPLELKKRSKRITASDEKLRQTTNDNENIYHDEVILPEVPTEDDPCPEVDFDKESESDPYAVSTYARDIFRYYKYRERFFKIGDYLKKQNHINRDHRAMLVDWMVGVQESFELNHETLYLAVKLVDMFLDHVPNVAKEDLQLLAGTSVFIAAKFDERSPPLIDDILYICEDAYSRDQLLQMERDVLCTIGFDLGMPLSYRFLRRYARVIKLDMPTLTLARYVLETSLMFYEFVHVSESLMAASSLLLALRMKHMGDWSLVLQKYSGLKLEEVEPLMYRLNHMIIKRSLNFDRLQIIYQKYCHEVFHSVAAMPSLESPIPITEPISAPPELGN</sequence>
<reference evidence="8" key="1">
    <citation type="submission" date="2022-11" db="UniProtKB">
        <authorList>
            <consortium name="WormBaseParasite"/>
        </authorList>
    </citation>
    <scope>IDENTIFICATION</scope>
</reference>
<keyword evidence="3" id="KW-0131">Cell cycle</keyword>
<dbReference type="GO" id="GO:0016538">
    <property type="term" value="F:cyclin-dependent protein serine/threonine kinase regulator activity"/>
    <property type="evidence" value="ECO:0007669"/>
    <property type="project" value="InterPro"/>
</dbReference>
<dbReference type="InterPro" id="IPR004367">
    <property type="entry name" value="Cyclin_C-dom"/>
</dbReference>
<dbReference type="InterPro" id="IPR039361">
    <property type="entry name" value="Cyclin"/>
</dbReference>
<evidence type="ECO:0000313" key="8">
    <source>
        <dbReference type="WBParaSite" id="ACRNAN_scaffold1243.g11515.t1"/>
    </source>
</evidence>
<dbReference type="InterPro" id="IPR046965">
    <property type="entry name" value="Cyclin_A/B-like"/>
</dbReference>
<comment type="similarity">
    <text evidence="4">Belongs to the cyclin family.</text>
</comment>
<dbReference type="WBParaSite" id="ACRNAN_scaffold1243.g11515.t1">
    <property type="protein sequence ID" value="ACRNAN_scaffold1243.g11515.t1"/>
    <property type="gene ID" value="ACRNAN_scaffold1243.g11515"/>
</dbReference>
<evidence type="ECO:0000256" key="1">
    <source>
        <dbReference type="ARBA" id="ARBA00022618"/>
    </source>
</evidence>
<protein>
    <submittedName>
        <fullName evidence="8">G2/mitotic-specific cyclin-B3</fullName>
    </submittedName>
</protein>
<dbReference type="Gene3D" id="1.10.472.10">
    <property type="entry name" value="Cyclin-like"/>
    <property type="match status" value="2"/>
</dbReference>
<dbReference type="SUPFAM" id="SSF47954">
    <property type="entry name" value="Cyclin-like"/>
    <property type="match status" value="2"/>
</dbReference>
<dbReference type="PIRSF" id="PIRSF001771">
    <property type="entry name" value="Cyclin_A_B_D_E"/>
    <property type="match status" value="1"/>
</dbReference>
<organism evidence="7 8">
    <name type="scientific">Acrobeloides nanus</name>
    <dbReference type="NCBI Taxonomy" id="290746"/>
    <lineage>
        <taxon>Eukaryota</taxon>
        <taxon>Metazoa</taxon>
        <taxon>Ecdysozoa</taxon>
        <taxon>Nematoda</taxon>
        <taxon>Chromadorea</taxon>
        <taxon>Rhabditida</taxon>
        <taxon>Tylenchina</taxon>
        <taxon>Cephalobomorpha</taxon>
        <taxon>Cephaloboidea</taxon>
        <taxon>Cephalobidae</taxon>
        <taxon>Acrobeloides</taxon>
    </lineage>
</organism>
<proteinExistence type="inferred from homology"/>
<dbReference type="SMART" id="SM01332">
    <property type="entry name" value="Cyclin_C"/>
    <property type="match status" value="1"/>
</dbReference>
<evidence type="ECO:0000256" key="3">
    <source>
        <dbReference type="ARBA" id="ARBA00023306"/>
    </source>
</evidence>
<dbReference type="GO" id="GO:0051301">
    <property type="term" value="P:cell division"/>
    <property type="evidence" value="ECO:0007669"/>
    <property type="project" value="UniProtKB-KW"/>
</dbReference>
<name>A0A914CMK5_9BILA</name>
<keyword evidence="2 4" id="KW-0195">Cyclin</keyword>
<evidence type="ECO:0000259" key="5">
    <source>
        <dbReference type="SMART" id="SM00385"/>
    </source>
</evidence>
<dbReference type="InterPro" id="IPR006671">
    <property type="entry name" value="Cyclin_N"/>
</dbReference>
<dbReference type="PANTHER" id="PTHR10177">
    <property type="entry name" value="CYCLINS"/>
    <property type="match status" value="1"/>
</dbReference>
<evidence type="ECO:0000256" key="4">
    <source>
        <dbReference type="RuleBase" id="RU000383"/>
    </source>
</evidence>
<evidence type="ECO:0000313" key="7">
    <source>
        <dbReference type="Proteomes" id="UP000887540"/>
    </source>
</evidence>
<dbReference type="Pfam" id="PF00134">
    <property type="entry name" value="Cyclin_N"/>
    <property type="match status" value="1"/>
</dbReference>
<keyword evidence="1" id="KW-0132">Cell division</keyword>
<dbReference type="InterPro" id="IPR036915">
    <property type="entry name" value="Cyclin-like_sf"/>
</dbReference>
<feature type="domain" description="Cyclin-like" evidence="5">
    <location>
        <begin position="134"/>
        <end position="219"/>
    </location>
</feature>
<dbReference type="Proteomes" id="UP000887540">
    <property type="component" value="Unplaced"/>
</dbReference>
<evidence type="ECO:0000256" key="2">
    <source>
        <dbReference type="ARBA" id="ARBA00023127"/>
    </source>
</evidence>
<dbReference type="InterPro" id="IPR013763">
    <property type="entry name" value="Cyclin-like_dom"/>
</dbReference>
<dbReference type="GO" id="GO:0044772">
    <property type="term" value="P:mitotic cell cycle phase transition"/>
    <property type="evidence" value="ECO:0007669"/>
    <property type="project" value="InterPro"/>
</dbReference>
<dbReference type="AlphaFoldDB" id="A0A914CMK5"/>
<feature type="domain" description="Cyclin-like" evidence="5">
    <location>
        <begin position="232"/>
        <end position="316"/>
    </location>
</feature>
<accession>A0A914CMK5</accession>
<dbReference type="SMART" id="SM00385">
    <property type="entry name" value="CYCLIN"/>
    <property type="match status" value="2"/>
</dbReference>
<feature type="domain" description="Cyclin C-terminal" evidence="6">
    <location>
        <begin position="228"/>
        <end position="346"/>
    </location>
</feature>